<dbReference type="PROSITE" id="PS51257">
    <property type="entry name" value="PROKAR_LIPOPROTEIN"/>
    <property type="match status" value="1"/>
</dbReference>
<dbReference type="HOGENOM" id="CLU_2001939_0_0_10"/>
<reference evidence="1 2" key="1">
    <citation type="journal article" date="2011" name="Stand. Genomic Sci.">
        <title>Complete genome sequence of the gliding, heparinolytic Pedobacter saltans type strain (113).</title>
        <authorList>
            <person name="Liolios K."/>
            <person name="Sikorski J."/>
            <person name="Lu M."/>
            <person name="Nolan M."/>
            <person name="Lapidus A."/>
            <person name="Lucas S."/>
            <person name="Hammon N."/>
            <person name="Deshpande S."/>
            <person name="Cheng J.F."/>
            <person name="Tapia R."/>
            <person name="Han C."/>
            <person name="Goodwin L."/>
            <person name="Pitluck S."/>
            <person name="Huntemann M."/>
            <person name="Ivanova N."/>
            <person name="Pagani I."/>
            <person name="Mavromatis K."/>
            <person name="Ovchinikova G."/>
            <person name="Pati A."/>
            <person name="Chen A."/>
            <person name="Palaniappan K."/>
            <person name="Land M."/>
            <person name="Hauser L."/>
            <person name="Brambilla E.M."/>
            <person name="Kotsyurbenko O."/>
            <person name="Rohde M."/>
            <person name="Tindall B.J."/>
            <person name="Abt B."/>
            <person name="Goker M."/>
            <person name="Detter J.C."/>
            <person name="Woyke T."/>
            <person name="Bristow J."/>
            <person name="Eisen J.A."/>
            <person name="Markowitz V."/>
            <person name="Hugenholtz P."/>
            <person name="Klenk H.P."/>
            <person name="Kyrpides N.C."/>
        </authorList>
    </citation>
    <scope>NUCLEOTIDE SEQUENCE [LARGE SCALE GENOMIC DNA]</scope>
    <source>
        <strain evidence="2">ATCC 51119 / DSM 12145 / JCM 21818 / LMG 10337 / NBRC 100064 / NCIMB 13643</strain>
    </source>
</reference>
<organism evidence="1 2">
    <name type="scientific">Pseudopedobacter saltans (strain ATCC 51119 / DSM 12145 / JCM 21818 / CCUG 39354 / LMG 10337 / NBRC 100064 / NCIMB 13643)</name>
    <name type="common">Pedobacter saltans</name>
    <dbReference type="NCBI Taxonomy" id="762903"/>
    <lineage>
        <taxon>Bacteria</taxon>
        <taxon>Pseudomonadati</taxon>
        <taxon>Bacteroidota</taxon>
        <taxon>Sphingobacteriia</taxon>
        <taxon>Sphingobacteriales</taxon>
        <taxon>Sphingobacteriaceae</taxon>
        <taxon>Pseudopedobacter</taxon>
    </lineage>
</organism>
<protein>
    <submittedName>
        <fullName evidence="1">Uncharacterized protein</fullName>
    </submittedName>
</protein>
<dbReference type="AlphaFoldDB" id="F0S6W2"/>
<evidence type="ECO:0000313" key="2">
    <source>
        <dbReference type="Proteomes" id="UP000000310"/>
    </source>
</evidence>
<keyword evidence="2" id="KW-1185">Reference proteome</keyword>
<evidence type="ECO:0000313" key="1">
    <source>
        <dbReference type="EMBL" id="ADY52222.1"/>
    </source>
</evidence>
<accession>F0S6W2</accession>
<dbReference type="EMBL" id="CP002545">
    <property type="protein sequence ID" value="ADY52222.1"/>
    <property type="molecule type" value="Genomic_DNA"/>
</dbReference>
<dbReference type="Proteomes" id="UP000000310">
    <property type="component" value="Chromosome"/>
</dbReference>
<gene>
    <name evidence="1" type="ordered locus">Pedsa_1665</name>
</gene>
<sequence length="124" mass="14001">MTRIFTFFIVVLLFSSITSCKKSDDTSPALNLSGTEWQMSNEEFGVNLRFMNDSVCAITIGATDGRLGVNYSEYTYKRAFGIDLMILNHSTVEYTVNFLDSHNLQLSRSVENKSVDPIVLEKLK</sequence>
<proteinExistence type="predicted"/>
<dbReference type="KEGG" id="psn:Pedsa_1665"/>
<name>F0S6W2_PSESL</name>
<reference evidence="2" key="2">
    <citation type="submission" date="2011-02" db="EMBL/GenBank/DDBJ databases">
        <title>The complete genome of Pedobacter saltans DSM 12145.</title>
        <authorList>
            <consortium name="US DOE Joint Genome Institute (JGI-PGF)"/>
            <person name="Lucas S."/>
            <person name="Copeland A."/>
            <person name="Lapidus A."/>
            <person name="Bruce D."/>
            <person name="Goodwin L."/>
            <person name="Pitluck S."/>
            <person name="Kyrpides N."/>
            <person name="Mavromatis K."/>
            <person name="Pagani I."/>
            <person name="Ivanova N."/>
            <person name="Ovchinnikova G."/>
            <person name="Lu M."/>
            <person name="Detter J.C."/>
            <person name="Han C."/>
            <person name="Land M."/>
            <person name="Hauser L."/>
            <person name="Markowitz V."/>
            <person name="Cheng J.-F."/>
            <person name="Hugenholtz P."/>
            <person name="Woyke T."/>
            <person name="Wu D."/>
            <person name="Tindall B."/>
            <person name="Pomrenke H.G."/>
            <person name="Brambilla E."/>
            <person name="Klenk H.-P."/>
            <person name="Eisen J.A."/>
        </authorList>
    </citation>
    <scope>NUCLEOTIDE SEQUENCE [LARGE SCALE GENOMIC DNA]</scope>
    <source>
        <strain evidence="2">ATCC 51119 / DSM 12145 / JCM 21818 / LMG 10337 / NBRC 100064 / NCIMB 13643</strain>
    </source>
</reference>
<dbReference type="RefSeq" id="WP_013632713.1">
    <property type="nucleotide sequence ID" value="NC_015177.1"/>
</dbReference>